<dbReference type="EMBL" id="JAHFZB010000056">
    <property type="protein sequence ID" value="KAK6466568.1"/>
    <property type="molecule type" value="Genomic_DNA"/>
</dbReference>
<comment type="caution">
    <text evidence="2">The sequence shown here is derived from an EMBL/GenBank/DDBJ whole genome shotgun (WGS) entry which is preliminary data.</text>
</comment>
<reference evidence="2 3" key="1">
    <citation type="submission" date="2021-05" db="EMBL/GenBank/DDBJ databases">
        <authorList>
            <person name="Zahm M."/>
            <person name="Klopp C."/>
            <person name="Cabau C."/>
            <person name="Kuhl H."/>
            <person name="Suciu R."/>
            <person name="Ciorpac M."/>
            <person name="Holostenco D."/>
            <person name="Gessner J."/>
            <person name="Wuertz S."/>
            <person name="Hohne C."/>
            <person name="Stock M."/>
            <person name="Gislard M."/>
            <person name="Lluch J."/>
            <person name="Milhes M."/>
            <person name="Lampietro C."/>
            <person name="Lopez Roques C."/>
            <person name="Donnadieu C."/>
            <person name="Du K."/>
            <person name="Schartl M."/>
            <person name="Guiguen Y."/>
        </authorList>
    </citation>
    <scope>NUCLEOTIDE SEQUENCE [LARGE SCALE GENOMIC DNA]</scope>
    <source>
        <strain evidence="2">Hh-F2</strain>
        <tissue evidence="2">Blood</tissue>
    </source>
</reference>
<dbReference type="Pfam" id="PF04749">
    <property type="entry name" value="PLAC8"/>
    <property type="match status" value="1"/>
</dbReference>
<organism evidence="2 3">
    <name type="scientific">Huso huso</name>
    <name type="common">Beluga</name>
    <name type="synonym">Acipenser huso</name>
    <dbReference type="NCBI Taxonomy" id="61971"/>
    <lineage>
        <taxon>Eukaryota</taxon>
        <taxon>Metazoa</taxon>
        <taxon>Chordata</taxon>
        <taxon>Craniata</taxon>
        <taxon>Vertebrata</taxon>
        <taxon>Euteleostomi</taxon>
        <taxon>Actinopterygii</taxon>
        <taxon>Chondrostei</taxon>
        <taxon>Acipenseriformes</taxon>
        <taxon>Acipenseridae</taxon>
        <taxon>Huso</taxon>
    </lineage>
</organism>
<evidence type="ECO:0000256" key="1">
    <source>
        <dbReference type="ARBA" id="ARBA00009024"/>
    </source>
</evidence>
<evidence type="ECO:0000313" key="2">
    <source>
        <dbReference type="EMBL" id="KAK6466568.1"/>
    </source>
</evidence>
<comment type="similarity">
    <text evidence="1">Belongs to the cornifelin family.</text>
</comment>
<proteinExistence type="inferred from homology"/>
<dbReference type="PANTHER" id="PTHR15907">
    <property type="entry name" value="DUF614 FAMILY PROTEIN-RELATED"/>
    <property type="match status" value="1"/>
</dbReference>
<dbReference type="Proteomes" id="UP001369086">
    <property type="component" value="Unassembled WGS sequence"/>
</dbReference>
<dbReference type="NCBIfam" id="TIGR01571">
    <property type="entry name" value="A_thal_Cys_rich"/>
    <property type="match status" value="1"/>
</dbReference>
<name>A0ABR0Y1X6_HUSHU</name>
<accession>A0ABR0Y1X6</accession>
<protein>
    <submittedName>
        <fullName evidence="2">Cornifelin-like</fullName>
    </submittedName>
</protein>
<keyword evidence="3" id="KW-1185">Reference proteome</keyword>
<sequence length="162" mass="18393">MSSVSRVRQVSLARRKKIKQKQTRTEKKTRVIMATPNVVMVQPQTMRVTTVQMSPDWSSGMCDCCEDMAICCCGLWCLPCLECQTASDFGESCCLPLIVPSASLALRTGMRERYRIQGSIIDDCCMLCWCYPLIWCQMAREIKKRKGVAAVSTHNYTQVVQY</sequence>
<evidence type="ECO:0000313" key="3">
    <source>
        <dbReference type="Proteomes" id="UP001369086"/>
    </source>
</evidence>
<gene>
    <name evidence="2" type="ORF">HHUSO_G36295</name>
</gene>
<dbReference type="InterPro" id="IPR006461">
    <property type="entry name" value="PLAC_motif_containing"/>
</dbReference>